<feature type="compositionally biased region" description="Low complexity" evidence="8">
    <location>
        <begin position="603"/>
        <end position="631"/>
    </location>
</feature>
<sequence>MASSDDAGLYVAYVAMLVLALIPIYAGAWKSVDLIQPAPTKNGKPQLRSRTDGHFDKETLSSADAYWFPITGSAVLFGLYLTFRFLDPAHVNLLLTAYFALMGVVALASLFATALAPVETAWNLTKYDLTLHRQPSSTSGSSSSRKSAKHDSLRLFFVTFSRLTLLSTVVAVVLVAVYVLTKHWTLNNLLGLAFAMSAITLLDLDSFRTGMILLAGLFVYDIFWVFGTDVMVSVARKFDAPVKMLFPKDITAATPAFTMLGLGDIVIPGIFVALCLRFDYHNYLLSMAKRKATNYTACGFATPYFTTCLVAYIAGLVTTVVVMHTFRAAQPALLYLSPACILAAFGTAVVRGEVGALFAYSSDVDRDLKDSLVPADDDEDEDNEDTTTRSKALASARSPLKPKKAGAAPAAAATPATAAADAKKPTADDAARKRKRLEAERFDFDEQTTTPLTKRVHSEVDLPATPQVETAAEPASAATTADIVAAPAPAVQDKAGKKKNDKKGKNNKKATAGPAPAAPAATSSTTATESESEAPKPAAPKAEPKSVAAVPKPAAAAPAKGKQAQQRAASPKRAPAPAPAPEQPEEEAFTVVSRKNRKNRPRAAAANADDDAAPSTSSSPAPQASSSSGAPERSAMADLYNGVDVRTIRLPELADFE</sequence>
<dbReference type="PANTHER" id="PTHR12174:SF23">
    <property type="entry name" value="MINOR HISTOCOMPATIBILITY ANTIGEN H13"/>
    <property type="match status" value="1"/>
</dbReference>
<feature type="transmembrane region" description="Helical" evidence="9">
    <location>
        <begin position="65"/>
        <end position="83"/>
    </location>
</feature>
<feature type="compositionally biased region" description="Low complexity" evidence="8">
    <location>
        <begin position="469"/>
        <end position="491"/>
    </location>
</feature>
<dbReference type="GO" id="GO:0033619">
    <property type="term" value="P:membrane protein proteolysis"/>
    <property type="evidence" value="ECO:0007669"/>
    <property type="project" value="TreeGrafter"/>
</dbReference>
<dbReference type="VEuPathDB" id="FungiDB:AMAG_12020"/>
<dbReference type="GO" id="GO:0042500">
    <property type="term" value="F:aspartic endopeptidase activity, intramembrane cleaving"/>
    <property type="evidence" value="ECO:0007669"/>
    <property type="project" value="InterPro"/>
</dbReference>
<feature type="transmembrane region" description="Helical" evidence="9">
    <location>
        <begin position="95"/>
        <end position="116"/>
    </location>
</feature>
<feature type="transmembrane region" description="Helical" evidence="9">
    <location>
        <begin position="186"/>
        <end position="204"/>
    </location>
</feature>
<feature type="transmembrane region" description="Helical" evidence="9">
    <location>
        <begin position="7"/>
        <end position="26"/>
    </location>
</feature>
<keyword evidence="11" id="KW-1185">Reference proteome</keyword>
<feature type="transmembrane region" description="Helical" evidence="9">
    <location>
        <begin position="155"/>
        <end position="180"/>
    </location>
</feature>
<feature type="compositionally biased region" description="Acidic residues" evidence="8">
    <location>
        <begin position="375"/>
        <end position="385"/>
    </location>
</feature>
<comment type="similarity">
    <text evidence="2">Belongs to the peptidase A22B family.</text>
</comment>
<dbReference type="InterPro" id="IPR007369">
    <property type="entry name" value="Peptidase_A22B_SPP"/>
</dbReference>
<evidence type="ECO:0000313" key="10">
    <source>
        <dbReference type="EMBL" id="KNE67568.1"/>
    </source>
</evidence>
<feature type="transmembrane region" description="Helical" evidence="9">
    <location>
        <begin position="211"/>
        <end position="235"/>
    </location>
</feature>
<dbReference type="InterPro" id="IPR006639">
    <property type="entry name" value="Preselin/SPP"/>
</dbReference>
<evidence type="ECO:0000256" key="8">
    <source>
        <dbReference type="SAM" id="MobiDB-lite"/>
    </source>
</evidence>
<dbReference type="STRING" id="578462.A0A0L0SYF6"/>
<comment type="subcellular location">
    <subcellularLocation>
        <location evidence="1">Endoplasmic reticulum membrane</location>
        <topology evidence="1">Multi-pass membrane protein</topology>
    </subcellularLocation>
</comment>
<name>A0A0L0SYF6_ALLM3</name>
<dbReference type="PANTHER" id="PTHR12174">
    <property type="entry name" value="SIGNAL PEPTIDE PEPTIDASE"/>
    <property type="match status" value="1"/>
</dbReference>
<dbReference type="SMART" id="SM00730">
    <property type="entry name" value="PSN"/>
    <property type="match status" value="1"/>
</dbReference>
<feature type="region of interest" description="Disordered" evidence="8">
    <location>
        <begin position="370"/>
        <end position="657"/>
    </location>
</feature>
<feature type="compositionally biased region" description="Basic residues" evidence="8">
    <location>
        <begin position="496"/>
        <end position="508"/>
    </location>
</feature>
<keyword evidence="5" id="KW-0256">Endoplasmic reticulum</keyword>
<dbReference type="AlphaFoldDB" id="A0A0L0SYF6"/>
<dbReference type="EMBL" id="GG745353">
    <property type="protein sequence ID" value="KNE67568.1"/>
    <property type="molecule type" value="Genomic_DNA"/>
</dbReference>
<keyword evidence="3 9" id="KW-0812">Transmembrane</keyword>
<reference evidence="10 11" key="1">
    <citation type="submission" date="2009-11" db="EMBL/GenBank/DDBJ databases">
        <title>Annotation of Allomyces macrogynus ATCC 38327.</title>
        <authorList>
            <consortium name="The Broad Institute Genome Sequencing Platform"/>
            <person name="Russ C."/>
            <person name="Cuomo C."/>
            <person name="Burger G."/>
            <person name="Gray M.W."/>
            <person name="Holland P.W.H."/>
            <person name="King N."/>
            <person name="Lang F.B.F."/>
            <person name="Roger A.J."/>
            <person name="Ruiz-Trillo I."/>
            <person name="Young S.K."/>
            <person name="Zeng Q."/>
            <person name="Gargeya S."/>
            <person name="Fitzgerald M."/>
            <person name="Haas B."/>
            <person name="Abouelleil A."/>
            <person name="Alvarado L."/>
            <person name="Arachchi H.M."/>
            <person name="Berlin A."/>
            <person name="Chapman S.B."/>
            <person name="Gearin G."/>
            <person name="Goldberg J."/>
            <person name="Griggs A."/>
            <person name="Gujja S."/>
            <person name="Hansen M."/>
            <person name="Heiman D."/>
            <person name="Howarth C."/>
            <person name="Larimer J."/>
            <person name="Lui A."/>
            <person name="MacDonald P.J.P."/>
            <person name="McCowen C."/>
            <person name="Montmayeur A."/>
            <person name="Murphy C."/>
            <person name="Neiman D."/>
            <person name="Pearson M."/>
            <person name="Priest M."/>
            <person name="Roberts A."/>
            <person name="Saif S."/>
            <person name="Shea T."/>
            <person name="Sisk P."/>
            <person name="Stolte C."/>
            <person name="Sykes S."/>
            <person name="Wortman J."/>
            <person name="Nusbaum C."/>
            <person name="Birren B."/>
        </authorList>
    </citation>
    <scope>NUCLEOTIDE SEQUENCE [LARGE SCALE GENOMIC DNA]</scope>
    <source>
        <strain evidence="10 11">ATCC 38327</strain>
    </source>
</reference>
<evidence type="ECO:0000313" key="11">
    <source>
        <dbReference type="Proteomes" id="UP000054350"/>
    </source>
</evidence>
<keyword evidence="6 9" id="KW-1133">Transmembrane helix</keyword>
<dbReference type="GO" id="GO:0098554">
    <property type="term" value="C:cytoplasmic side of endoplasmic reticulum membrane"/>
    <property type="evidence" value="ECO:0007669"/>
    <property type="project" value="TreeGrafter"/>
</dbReference>
<proteinExistence type="inferred from homology"/>
<feature type="transmembrane region" description="Helical" evidence="9">
    <location>
        <begin position="297"/>
        <end position="326"/>
    </location>
</feature>
<evidence type="ECO:0008006" key="12">
    <source>
        <dbReference type="Google" id="ProtNLM"/>
    </source>
</evidence>
<dbReference type="GO" id="GO:0006465">
    <property type="term" value="P:signal peptide processing"/>
    <property type="evidence" value="ECO:0007669"/>
    <property type="project" value="TreeGrafter"/>
</dbReference>
<feature type="compositionally biased region" description="Low complexity" evidence="8">
    <location>
        <begin position="405"/>
        <end position="420"/>
    </location>
</feature>
<accession>A0A0L0SYF6</accession>
<keyword evidence="7 9" id="KW-0472">Membrane</keyword>
<feature type="compositionally biased region" description="Basic and acidic residues" evidence="8">
    <location>
        <begin position="421"/>
        <end position="444"/>
    </location>
</feature>
<dbReference type="OrthoDB" id="29661at2759"/>
<dbReference type="Proteomes" id="UP000054350">
    <property type="component" value="Unassembled WGS sequence"/>
</dbReference>
<evidence type="ECO:0000256" key="2">
    <source>
        <dbReference type="ARBA" id="ARBA00006859"/>
    </source>
</evidence>
<feature type="compositionally biased region" description="Low complexity" evidence="8">
    <location>
        <begin position="509"/>
        <end position="573"/>
    </location>
</feature>
<evidence type="ECO:0000256" key="1">
    <source>
        <dbReference type="ARBA" id="ARBA00004477"/>
    </source>
</evidence>
<evidence type="ECO:0000256" key="5">
    <source>
        <dbReference type="ARBA" id="ARBA00022824"/>
    </source>
</evidence>
<feature type="transmembrane region" description="Helical" evidence="9">
    <location>
        <begin position="255"/>
        <end position="276"/>
    </location>
</feature>
<feature type="transmembrane region" description="Helical" evidence="9">
    <location>
        <begin position="332"/>
        <end position="350"/>
    </location>
</feature>
<evidence type="ECO:0000256" key="6">
    <source>
        <dbReference type="ARBA" id="ARBA00022989"/>
    </source>
</evidence>
<dbReference type="GO" id="GO:0098553">
    <property type="term" value="C:lumenal side of endoplasmic reticulum membrane"/>
    <property type="evidence" value="ECO:0007669"/>
    <property type="project" value="TreeGrafter"/>
</dbReference>
<evidence type="ECO:0000256" key="9">
    <source>
        <dbReference type="SAM" id="Phobius"/>
    </source>
</evidence>
<keyword evidence="4" id="KW-0378">Hydrolase</keyword>
<organism evidence="10 11">
    <name type="scientific">Allomyces macrogynus (strain ATCC 38327)</name>
    <name type="common">Allomyces javanicus var. macrogynus</name>
    <dbReference type="NCBI Taxonomy" id="578462"/>
    <lineage>
        <taxon>Eukaryota</taxon>
        <taxon>Fungi</taxon>
        <taxon>Fungi incertae sedis</taxon>
        <taxon>Blastocladiomycota</taxon>
        <taxon>Blastocladiomycetes</taxon>
        <taxon>Blastocladiales</taxon>
        <taxon>Blastocladiaceae</taxon>
        <taxon>Allomyces</taxon>
    </lineage>
</organism>
<evidence type="ECO:0000256" key="4">
    <source>
        <dbReference type="ARBA" id="ARBA00022801"/>
    </source>
</evidence>
<reference evidence="11" key="2">
    <citation type="submission" date="2009-11" db="EMBL/GenBank/DDBJ databases">
        <title>The Genome Sequence of Allomyces macrogynus strain ATCC 38327.</title>
        <authorList>
            <consortium name="The Broad Institute Genome Sequencing Platform"/>
            <person name="Russ C."/>
            <person name="Cuomo C."/>
            <person name="Shea T."/>
            <person name="Young S.K."/>
            <person name="Zeng Q."/>
            <person name="Koehrsen M."/>
            <person name="Haas B."/>
            <person name="Borodovsky M."/>
            <person name="Guigo R."/>
            <person name="Alvarado L."/>
            <person name="Berlin A."/>
            <person name="Borenstein D."/>
            <person name="Chen Z."/>
            <person name="Engels R."/>
            <person name="Freedman E."/>
            <person name="Gellesch M."/>
            <person name="Goldberg J."/>
            <person name="Griggs A."/>
            <person name="Gujja S."/>
            <person name="Heiman D."/>
            <person name="Hepburn T."/>
            <person name="Howarth C."/>
            <person name="Jen D."/>
            <person name="Larson L."/>
            <person name="Lewis B."/>
            <person name="Mehta T."/>
            <person name="Park D."/>
            <person name="Pearson M."/>
            <person name="Roberts A."/>
            <person name="Saif S."/>
            <person name="Shenoy N."/>
            <person name="Sisk P."/>
            <person name="Stolte C."/>
            <person name="Sykes S."/>
            <person name="Walk T."/>
            <person name="White J."/>
            <person name="Yandava C."/>
            <person name="Burger G."/>
            <person name="Gray M.W."/>
            <person name="Holland P.W.H."/>
            <person name="King N."/>
            <person name="Lang F.B.F."/>
            <person name="Roger A.J."/>
            <person name="Ruiz-Trillo I."/>
            <person name="Lander E."/>
            <person name="Nusbaum C."/>
        </authorList>
    </citation>
    <scope>NUCLEOTIDE SEQUENCE [LARGE SCALE GENOMIC DNA]</scope>
    <source>
        <strain evidence="11">ATCC 38327</strain>
    </source>
</reference>
<gene>
    <name evidence="10" type="ORF">AMAG_12020</name>
</gene>
<protein>
    <recommendedName>
        <fullName evidence="12">Signal peptide peptidase</fullName>
    </recommendedName>
</protein>
<dbReference type="Pfam" id="PF04258">
    <property type="entry name" value="Peptidase_A22B"/>
    <property type="match status" value="1"/>
</dbReference>
<dbReference type="eggNOG" id="KOG2443">
    <property type="taxonomic scope" value="Eukaryota"/>
</dbReference>
<evidence type="ECO:0000256" key="7">
    <source>
        <dbReference type="ARBA" id="ARBA00023136"/>
    </source>
</evidence>
<evidence type="ECO:0000256" key="3">
    <source>
        <dbReference type="ARBA" id="ARBA00022692"/>
    </source>
</evidence>